<dbReference type="SUPFAM" id="SSF51735">
    <property type="entry name" value="NAD(P)-binding Rossmann-fold domains"/>
    <property type="match status" value="1"/>
</dbReference>
<evidence type="ECO:0000259" key="13">
    <source>
        <dbReference type="Pfam" id="PF02882"/>
    </source>
</evidence>
<keyword evidence="9 11" id="KW-0486">Methionine biosynthesis</keyword>
<evidence type="ECO:0000256" key="11">
    <source>
        <dbReference type="HAMAP-Rule" id="MF_01576"/>
    </source>
</evidence>
<dbReference type="EMBL" id="METE01000004">
    <property type="protein sequence ID" value="OGB85318.1"/>
    <property type="molecule type" value="Genomic_DNA"/>
</dbReference>
<keyword evidence="10 11" id="KW-0511">Multifunctional enzyme</keyword>
<dbReference type="FunFam" id="3.40.50.10860:FF:000005">
    <property type="entry name" value="C-1-tetrahydrofolate synthase, cytoplasmic, putative"/>
    <property type="match status" value="1"/>
</dbReference>
<evidence type="ECO:0000256" key="4">
    <source>
        <dbReference type="ARBA" id="ARBA00022755"/>
    </source>
</evidence>
<dbReference type="EC" id="3.5.4.9" evidence="11"/>
<dbReference type="HAMAP" id="MF_01576">
    <property type="entry name" value="THF_DHG_CYH"/>
    <property type="match status" value="1"/>
</dbReference>
<comment type="caution">
    <text evidence="11">Lacks conserved residue(s) required for the propagation of feature annotation.</text>
</comment>
<evidence type="ECO:0000256" key="7">
    <source>
        <dbReference type="ARBA" id="ARBA00023002"/>
    </source>
</evidence>
<dbReference type="GO" id="GO:0004477">
    <property type="term" value="F:methenyltetrahydrofolate cyclohydrolase activity"/>
    <property type="evidence" value="ECO:0007669"/>
    <property type="project" value="UniProtKB-UniRule"/>
</dbReference>
<dbReference type="InterPro" id="IPR020630">
    <property type="entry name" value="THF_DH/CycHdrlase_cat_dom"/>
</dbReference>
<evidence type="ECO:0000313" key="15">
    <source>
        <dbReference type="Proteomes" id="UP000179010"/>
    </source>
</evidence>
<keyword evidence="11" id="KW-0028">Amino-acid biosynthesis</keyword>
<dbReference type="Pfam" id="PF00763">
    <property type="entry name" value="THF_DHG_CYH"/>
    <property type="match status" value="1"/>
</dbReference>
<dbReference type="PANTHER" id="PTHR48099:SF5">
    <property type="entry name" value="C-1-TETRAHYDROFOLATE SYNTHASE, CYTOPLASMIC"/>
    <property type="match status" value="1"/>
</dbReference>
<sequence length="282" mass="30645">MILLDGKKLATEQHAKLRLEVAKLKRRGITPGLAIIMVGATPDSRIYVEKKRQLCHKLGINFWLKDFSRVVREAEVLRVIAAFNRNKKVHGIIVQLPVPKKFNAVKLINAIHPLKDVDGLCAENLGLLELGQPRFIPATALGIWQLIEKYRITLKGKDVTVVGFGKVAGMPISILLANLKSSVTILNESTKDLKHKTVLADILITAAGVPHLINGPMVKRGAVVIDAGINKLGNHWVGDVDFASVAKRVSHITPVPGGVGPLTVSALINNVIQAAKILSRRS</sequence>
<name>A0A1F4PNT5_UNCK3</name>
<evidence type="ECO:0000313" key="14">
    <source>
        <dbReference type="EMBL" id="OGB85318.1"/>
    </source>
</evidence>
<dbReference type="GO" id="GO:0004488">
    <property type="term" value="F:methylenetetrahydrofolate dehydrogenase (NADP+) activity"/>
    <property type="evidence" value="ECO:0007669"/>
    <property type="project" value="UniProtKB-UniRule"/>
</dbReference>
<evidence type="ECO:0000256" key="3">
    <source>
        <dbReference type="ARBA" id="ARBA00022563"/>
    </source>
</evidence>
<dbReference type="Gene3D" id="3.40.50.720">
    <property type="entry name" value="NAD(P)-binding Rossmann-like Domain"/>
    <property type="match status" value="1"/>
</dbReference>
<evidence type="ECO:0000256" key="8">
    <source>
        <dbReference type="ARBA" id="ARBA00023102"/>
    </source>
</evidence>
<dbReference type="Proteomes" id="UP000179010">
    <property type="component" value="Unassembled WGS sequence"/>
</dbReference>
<keyword evidence="5 11" id="KW-0378">Hydrolase</keyword>
<evidence type="ECO:0000256" key="10">
    <source>
        <dbReference type="ARBA" id="ARBA00023268"/>
    </source>
</evidence>
<comment type="catalytic activity">
    <reaction evidence="11">
        <text>(6R)-5,10-methenyltetrahydrofolate + H2O = (6R)-10-formyltetrahydrofolate + H(+)</text>
        <dbReference type="Rhea" id="RHEA:23700"/>
        <dbReference type="ChEBI" id="CHEBI:15377"/>
        <dbReference type="ChEBI" id="CHEBI:15378"/>
        <dbReference type="ChEBI" id="CHEBI:57455"/>
        <dbReference type="ChEBI" id="CHEBI:195366"/>
        <dbReference type="EC" id="3.5.4.9"/>
    </reaction>
</comment>
<comment type="function">
    <text evidence="11">Catalyzes the oxidation of 5,10-methylenetetrahydrofolate to 5,10-methenyltetrahydrofolate and then the hydrolysis of 5,10-methenyltetrahydrofolate to 10-formyltetrahydrofolate.</text>
</comment>
<protein>
    <recommendedName>
        <fullName evidence="11">Bifunctional protein FolD</fullName>
    </recommendedName>
    <domain>
        <recommendedName>
            <fullName evidence="11">Methylenetetrahydrofolate dehydrogenase</fullName>
            <ecNumber evidence="11">1.5.1.5</ecNumber>
        </recommendedName>
    </domain>
    <domain>
        <recommendedName>
            <fullName evidence="11">Methenyltetrahydrofolate cyclohydrolase</fullName>
            <ecNumber evidence="11">3.5.4.9</ecNumber>
        </recommendedName>
    </domain>
</protein>
<proteinExistence type="inferred from homology"/>
<dbReference type="CDD" id="cd01080">
    <property type="entry name" value="NAD_bind_m-THF_DH_Cyclohyd"/>
    <property type="match status" value="1"/>
</dbReference>
<comment type="pathway">
    <text evidence="1 11">One-carbon metabolism; tetrahydrofolate interconversion.</text>
</comment>
<keyword evidence="4 11" id="KW-0658">Purine biosynthesis</keyword>
<dbReference type="PRINTS" id="PR00085">
    <property type="entry name" value="THFDHDRGNASE"/>
</dbReference>
<feature type="domain" description="Tetrahydrofolate dehydrogenase/cyclohydrolase catalytic" evidence="12">
    <location>
        <begin position="4"/>
        <end position="118"/>
    </location>
</feature>
<dbReference type="GO" id="GO:0009086">
    <property type="term" value="P:methionine biosynthetic process"/>
    <property type="evidence" value="ECO:0007669"/>
    <property type="project" value="UniProtKB-KW"/>
</dbReference>
<keyword evidence="8 11" id="KW-0368">Histidine biosynthesis</keyword>
<dbReference type="UniPathway" id="UPA00193"/>
<dbReference type="GO" id="GO:0006164">
    <property type="term" value="P:purine nucleotide biosynthetic process"/>
    <property type="evidence" value="ECO:0007669"/>
    <property type="project" value="UniProtKB-KW"/>
</dbReference>
<dbReference type="InterPro" id="IPR036291">
    <property type="entry name" value="NAD(P)-bd_dom_sf"/>
</dbReference>
<dbReference type="Gene3D" id="3.40.50.10860">
    <property type="entry name" value="Leucine Dehydrogenase, chain A, domain 1"/>
    <property type="match status" value="1"/>
</dbReference>
<evidence type="ECO:0000256" key="5">
    <source>
        <dbReference type="ARBA" id="ARBA00022801"/>
    </source>
</evidence>
<dbReference type="STRING" id="1798539.A2994_01650"/>
<comment type="similarity">
    <text evidence="11">Belongs to the tetrahydrofolate dehydrogenase/cyclohydrolase family.</text>
</comment>
<dbReference type="GO" id="GO:0000105">
    <property type="term" value="P:L-histidine biosynthetic process"/>
    <property type="evidence" value="ECO:0007669"/>
    <property type="project" value="UniProtKB-KW"/>
</dbReference>
<feature type="binding site" evidence="11">
    <location>
        <begin position="163"/>
        <end position="165"/>
    </location>
    <ligand>
        <name>NADP(+)</name>
        <dbReference type="ChEBI" id="CHEBI:58349"/>
    </ligand>
</feature>
<reference evidence="14 15" key="1">
    <citation type="journal article" date="2016" name="Nat. Commun.">
        <title>Thousands of microbial genomes shed light on interconnected biogeochemical processes in an aquifer system.</title>
        <authorList>
            <person name="Anantharaman K."/>
            <person name="Brown C.T."/>
            <person name="Hug L.A."/>
            <person name="Sharon I."/>
            <person name="Castelle C.J."/>
            <person name="Probst A.J."/>
            <person name="Thomas B.C."/>
            <person name="Singh A."/>
            <person name="Wilkins M.J."/>
            <person name="Karaoz U."/>
            <person name="Brodie E.L."/>
            <person name="Williams K.H."/>
            <person name="Hubbard S.S."/>
            <person name="Banfield J.F."/>
        </authorList>
    </citation>
    <scope>NUCLEOTIDE SEQUENCE [LARGE SCALE GENOMIC DNA]</scope>
</reference>
<comment type="catalytic activity">
    <reaction evidence="11">
        <text>(6R)-5,10-methylene-5,6,7,8-tetrahydrofolate + NADP(+) = (6R)-5,10-methenyltetrahydrofolate + NADPH</text>
        <dbReference type="Rhea" id="RHEA:22812"/>
        <dbReference type="ChEBI" id="CHEBI:15636"/>
        <dbReference type="ChEBI" id="CHEBI:57455"/>
        <dbReference type="ChEBI" id="CHEBI:57783"/>
        <dbReference type="ChEBI" id="CHEBI:58349"/>
        <dbReference type="EC" id="1.5.1.5"/>
    </reaction>
</comment>
<dbReference type="InterPro" id="IPR020631">
    <property type="entry name" value="THF_DH/CycHdrlase_NAD-bd_dom"/>
</dbReference>
<dbReference type="EC" id="1.5.1.5" evidence="11"/>
<keyword evidence="7 11" id="KW-0560">Oxidoreductase</keyword>
<gene>
    <name evidence="11" type="primary">folD</name>
    <name evidence="14" type="ORF">A2994_01650</name>
</gene>
<comment type="caution">
    <text evidence="14">The sequence shown here is derived from an EMBL/GenBank/DDBJ whole genome shotgun (WGS) entry which is preliminary data.</text>
</comment>
<keyword evidence="3 11" id="KW-0554">One-carbon metabolism</keyword>
<organism evidence="14 15">
    <name type="scientific">candidate division Kazan bacterium RIFCSPLOWO2_01_FULL_48_13</name>
    <dbReference type="NCBI Taxonomy" id="1798539"/>
    <lineage>
        <taxon>Bacteria</taxon>
        <taxon>Bacteria division Kazan-3B-28</taxon>
    </lineage>
</organism>
<dbReference type="PANTHER" id="PTHR48099">
    <property type="entry name" value="C-1-TETRAHYDROFOLATE SYNTHASE, CYTOPLASMIC-RELATED"/>
    <property type="match status" value="1"/>
</dbReference>
<evidence type="ECO:0000256" key="6">
    <source>
        <dbReference type="ARBA" id="ARBA00022857"/>
    </source>
</evidence>
<dbReference type="AlphaFoldDB" id="A0A1F4PNT5"/>
<dbReference type="InterPro" id="IPR046346">
    <property type="entry name" value="Aminoacid_DH-like_N_sf"/>
</dbReference>
<dbReference type="GO" id="GO:0005829">
    <property type="term" value="C:cytosol"/>
    <property type="evidence" value="ECO:0007669"/>
    <property type="project" value="TreeGrafter"/>
</dbReference>
<evidence type="ECO:0000256" key="2">
    <source>
        <dbReference type="ARBA" id="ARBA00011738"/>
    </source>
</evidence>
<dbReference type="GO" id="GO:0035999">
    <property type="term" value="P:tetrahydrofolate interconversion"/>
    <property type="evidence" value="ECO:0007669"/>
    <property type="project" value="UniProtKB-UniRule"/>
</dbReference>
<dbReference type="SUPFAM" id="SSF53223">
    <property type="entry name" value="Aminoacid dehydrogenase-like, N-terminal domain"/>
    <property type="match status" value="1"/>
</dbReference>
<feature type="domain" description="Tetrahydrofolate dehydrogenase/cyclohydrolase NAD(P)-binding" evidence="13">
    <location>
        <begin position="137"/>
        <end position="276"/>
    </location>
</feature>
<evidence type="ECO:0000259" key="12">
    <source>
        <dbReference type="Pfam" id="PF00763"/>
    </source>
</evidence>
<accession>A0A1F4PNT5</accession>
<feature type="binding site" evidence="11">
    <location>
        <position position="229"/>
    </location>
    <ligand>
        <name>NADP(+)</name>
        <dbReference type="ChEBI" id="CHEBI:58349"/>
    </ligand>
</feature>
<dbReference type="Pfam" id="PF02882">
    <property type="entry name" value="THF_DHG_CYH_C"/>
    <property type="match status" value="1"/>
</dbReference>
<dbReference type="InterPro" id="IPR000672">
    <property type="entry name" value="THF_DH/CycHdrlase"/>
</dbReference>
<evidence type="ECO:0000256" key="1">
    <source>
        <dbReference type="ARBA" id="ARBA00004777"/>
    </source>
</evidence>
<comment type="subunit">
    <text evidence="2 11">Homodimer.</text>
</comment>
<keyword evidence="6 11" id="KW-0521">NADP</keyword>
<evidence type="ECO:0000256" key="9">
    <source>
        <dbReference type="ARBA" id="ARBA00023167"/>
    </source>
</evidence>